<reference evidence="2 3" key="1">
    <citation type="submission" date="2020-10" db="EMBL/GenBank/DDBJ databases">
        <title>Streptomyces ferrugineus complate genome analysis.</title>
        <authorList>
            <person name="Anwar N."/>
        </authorList>
    </citation>
    <scope>NUCLEOTIDE SEQUENCE [LARGE SCALE GENOMIC DNA]</scope>
    <source>
        <strain evidence="2 3">CCTCC AA2014009</strain>
    </source>
</reference>
<keyword evidence="3" id="KW-1185">Reference proteome</keyword>
<feature type="region of interest" description="Disordered" evidence="1">
    <location>
        <begin position="1"/>
        <end position="56"/>
    </location>
</feature>
<organism evidence="2 3">
    <name type="scientific">Streptomyces ferrugineus</name>
    <dbReference type="NCBI Taxonomy" id="1413221"/>
    <lineage>
        <taxon>Bacteria</taxon>
        <taxon>Bacillati</taxon>
        <taxon>Actinomycetota</taxon>
        <taxon>Actinomycetes</taxon>
        <taxon>Kitasatosporales</taxon>
        <taxon>Streptomycetaceae</taxon>
        <taxon>Streptomyces</taxon>
    </lineage>
</organism>
<sequence>MRIAHVGHRGGHPLGDFPGVSGFAQLPQSGDAEVDRSVGEAALSGVRGIPPVSGPS</sequence>
<evidence type="ECO:0000313" key="3">
    <source>
        <dbReference type="Proteomes" id="UP000594205"/>
    </source>
</evidence>
<dbReference type="KEGG" id="sfeu:IM697_31415"/>
<dbReference type="AlphaFoldDB" id="A0A7M2SYY2"/>
<name>A0A7M2SYY2_9ACTN</name>
<dbReference type="Proteomes" id="UP000594205">
    <property type="component" value="Chromosome"/>
</dbReference>
<accession>A0A7M2SYY2</accession>
<dbReference type="EMBL" id="CP063373">
    <property type="protein sequence ID" value="QOV41587.1"/>
    <property type="molecule type" value="Genomic_DNA"/>
</dbReference>
<proteinExistence type="predicted"/>
<evidence type="ECO:0000313" key="2">
    <source>
        <dbReference type="EMBL" id="QOV41587.1"/>
    </source>
</evidence>
<gene>
    <name evidence="2" type="ORF">IM697_31415</name>
</gene>
<feature type="compositionally biased region" description="Basic residues" evidence="1">
    <location>
        <begin position="1"/>
        <end position="11"/>
    </location>
</feature>
<dbReference type="RefSeq" id="WP_194050152.1">
    <property type="nucleotide sequence ID" value="NZ_CP063373.1"/>
</dbReference>
<evidence type="ECO:0000256" key="1">
    <source>
        <dbReference type="SAM" id="MobiDB-lite"/>
    </source>
</evidence>
<protein>
    <submittedName>
        <fullName evidence="2">Uncharacterized protein</fullName>
    </submittedName>
</protein>